<dbReference type="SMART" id="SM00253">
    <property type="entry name" value="SOCS"/>
    <property type="match status" value="1"/>
</dbReference>
<dbReference type="PANTHER" id="PTHR24134:SF9">
    <property type="entry name" value="ANKYRIN REPEAT AND SOCS BOX PROTEIN 8"/>
    <property type="match status" value="1"/>
</dbReference>
<dbReference type="Proteomes" id="UP001163046">
    <property type="component" value="Unassembled WGS sequence"/>
</dbReference>
<dbReference type="SMART" id="SM00969">
    <property type="entry name" value="SOCS_box"/>
    <property type="match status" value="1"/>
</dbReference>
<dbReference type="Gene3D" id="1.25.40.20">
    <property type="entry name" value="Ankyrin repeat-containing domain"/>
    <property type="match status" value="1"/>
</dbReference>
<dbReference type="InterPro" id="IPR036770">
    <property type="entry name" value="Ankyrin_rpt-contain_sf"/>
</dbReference>
<evidence type="ECO:0000313" key="5">
    <source>
        <dbReference type="EMBL" id="KAJ7326116.1"/>
    </source>
</evidence>
<dbReference type="Pfam" id="PF07525">
    <property type="entry name" value="SOCS_box"/>
    <property type="match status" value="1"/>
</dbReference>
<dbReference type="PROSITE" id="PS50225">
    <property type="entry name" value="SOCS"/>
    <property type="match status" value="1"/>
</dbReference>
<keyword evidence="1" id="KW-0677">Repeat</keyword>
<evidence type="ECO:0000256" key="3">
    <source>
        <dbReference type="PROSITE-ProRule" id="PRU00023"/>
    </source>
</evidence>
<dbReference type="PROSITE" id="PS50088">
    <property type="entry name" value="ANK_REPEAT"/>
    <property type="match status" value="1"/>
</dbReference>
<organism evidence="5 6">
    <name type="scientific">Desmophyllum pertusum</name>
    <dbReference type="NCBI Taxonomy" id="174260"/>
    <lineage>
        <taxon>Eukaryota</taxon>
        <taxon>Metazoa</taxon>
        <taxon>Cnidaria</taxon>
        <taxon>Anthozoa</taxon>
        <taxon>Hexacorallia</taxon>
        <taxon>Scleractinia</taxon>
        <taxon>Caryophylliina</taxon>
        <taxon>Caryophylliidae</taxon>
        <taxon>Desmophyllum</taxon>
    </lineage>
</organism>
<evidence type="ECO:0000256" key="1">
    <source>
        <dbReference type="ARBA" id="ARBA00022737"/>
    </source>
</evidence>
<dbReference type="InterPro" id="IPR002110">
    <property type="entry name" value="Ankyrin_rpt"/>
</dbReference>
<dbReference type="GO" id="GO:0035556">
    <property type="term" value="P:intracellular signal transduction"/>
    <property type="evidence" value="ECO:0007669"/>
    <property type="project" value="InterPro"/>
</dbReference>
<dbReference type="PROSITE" id="PS50297">
    <property type="entry name" value="ANK_REP_REGION"/>
    <property type="match status" value="1"/>
</dbReference>
<dbReference type="InterPro" id="IPR001496">
    <property type="entry name" value="SOCS_box"/>
</dbReference>
<dbReference type="OrthoDB" id="539213at2759"/>
<dbReference type="Gene3D" id="1.10.750.20">
    <property type="entry name" value="SOCS box"/>
    <property type="match status" value="1"/>
</dbReference>
<dbReference type="SUPFAM" id="SSF158235">
    <property type="entry name" value="SOCS box-like"/>
    <property type="match status" value="1"/>
</dbReference>
<feature type="domain" description="SOCS box" evidence="4">
    <location>
        <begin position="74"/>
        <end position="122"/>
    </location>
</feature>
<evidence type="ECO:0000259" key="4">
    <source>
        <dbReference type="PROSITE" id="PS50225"/>
    </source>
</evidence>
<protein>
    <submittedName>
        <fullName evidence="5">Ankyrin repeat and SOCS box protein 7</fullName>
    </submittedName>
</protein>
<dbReference type="EMBL" id="MU827803">
    <property type="protein sequence ID" value="KAJ7326116.1"/>
    <property type="molecule type" value="Genomic_DNA"/>
</dbReference>
<dbReference type="SUPFAM" id="SSF48403">
    <property type="entry name" value="Ankyrin repeat"/>
    <property type="match status" value="1"/>
</dbReference>
<dbReference type="InterPro" id="IPR036036">
    <property type="entry name" value="SOCS_box-like_dom_sf"/>
</dbReference>
<feature type="repeat" description="ANK" evidence="3">
    <location>
        <begin position="16"/>
        <end position="48"/>
    </location>
</feature>
<dbReference type="AlphaFoldDB" id="A0A9X0CD08"/>
<name>A0A9X0CD08_9CNID</name>
<dbReference type="CDD" id="cd03587">
    <property type="entry name" value="SOCS"/>
    <property type="match status" value="1"/>
</dbReference>
<accession>A0A9X0CD08</accession>
<keyword evidence="6" id="KW-1185">Reference proteome</keyword>
<evidence type="ECO:0000313" key="6">
    <source>
        <dbReference type="Proteomes" id="UP001163046"/>
    </source>
</evidence>
<reference evidence="5" key="1">
    <citation type="submission" date="2023-01" db="EMBL/GenBank/DDBJ databases">
        <title>Genome assembly of the deep-sea coral Lophelia pertusa.</title>
        <authorList>
            <person name="Herrera S."/>
            <person name="Cordes E."/>
        </authorList>
    </citation>
    <scope>NUCLEOTIDE SEQUENCE</scope>
    <source>
        <strain evidence="5">USNM1676648</strain>
        <tissue evidence="5">Polyp</tissue>
    </source>
</reference>
<comment type="caution">
    <text evidence="5">The sequence shown here is derived from an EMBL/GenBank/DDBJ whole genome shotgun (WGS) entry which is preliminary data.</text>
</comment>
<dbReference type="Pfam" id="PF13857">
    <property type="entry name" value="Ank_5"/>
    <property type="match status" value="1"/>
</dbReference>
<proteinExistence type="predicted"/>
<sequence length="122" mass="13683">MLVEHGALTSIKRPEDGQTPLHLAALRNSEPLARLLYKFGADINVFNDEGLTPLAIARMMYNVSTADKGCLDFLINVSKNPRSLQDSCRFVIREALGAKRLKDIAKLPVSSIMKEFLLYKYD</sequence>
<dbReference type="PANTHER" id="PTHR24134">
    <property type="entry name" value="ANKYRIN REPEAT-CONTAINING PROTEIN DDB_G0279043"/>
    <property type="match status" value="1"/>
</dbReference>
<keyword evidence="2 3" id="KW-0040">ANK repeat</keyword>
<evidence type="ECO:0000256" key="2">
    <source>
        <dbReference type="ARBA" id="ARBA00023043"/>
    </source>
</evidence>
<dbReference type="SMART" id="SM00248">
    <property type="entry name" value="ANK"/>
    <property type="match status" value="2"/>
</dbReference>
<gene>
    <name evidence="5" type="primary">ASB7</name>
    <name evidence="5" type="ORF">OS493_027967</name>
</gene>